<evidence type="ECO:0000259" key="2">
    <source>
        <dbReference type="Pfam" id="PF02517"/>
    </source>
</evidence>
<organism evidence="3 4">
    <name type="scientific">Geotalea daltonii (strain DSM 22248 / JCM 15807 / FRC-32)</name>
    <name type="common">Geobacter daltonii</name>
    <dbReference type="NCBI Taxonomy" id="316067"/>
    <lineage>
        <taxon>Bacteria</taxon>
        <taxon>Pseudomonadati</taxon>
        <taxon>Thermodesulfobacteriota</taxon>
        <taxon>Desulfuromonadia</taxon>
        <taxon>Geobacterales</taxon>
        <taxon>Geobacteraceae</taxon>
        <taxon>Geotalea</taxon>
    </lineage>
</organism>
<protein>
    <submittedName>
        <fullName evidence="3">Protease, Abi superfamily, putative</fullName>
    </submittedName>
</protein>
<feature type="domain" description="CAAX prenyl protease 2/Lysostaphin resistance protein A-like" evidence="2">
    <location>
        <begin position="113"/>
        <end position="201"/>
    </location>
</feature>
<sequence>MKMSKYTKSNSLAEIIRIIVILILSFVVYFLLTLSIPNGYIDNSSTVILVYLPVIFYIYKRDTTRFKETIIKPISFKYAITAILFFIVLYAINYYWIGFGYDLSYLRKYTTFGLIVFLLVSCIIAPVVEEIIFRYYLYSISRNEFGIGVAFIISNSIFVAFHALDSNLGNIALQGIVYTYTFEKSKSIKSSIAAHIFNNCMWFLITYLHTKGPNWV</sequence>
<dbReference type="InterPro" id="IPR003675">
    <property type="entry name" value="Rce1/LyrA-like_dom"/>
</dbReference>
<dbReference type="eggNOG" id="COG1266">
    <property type="taxonomic scope" value="Bacteria"/>
</dbReference>
<dbReference type="GO" id="GO:0080120">
    <property type="term" value="P:CAAX-box protein maturation"/>
    <property type="evidence" value="ECO:0007669"/>
    <property type="project" value="UniProtKB-ARBA"/>
</dbReference>
<dbReference type="MEROPS" id="G05.007"/>
<dbReference type="HOGENOM" id="CLU_1276141_0_0_7"/>
<dbReference type="STRING" id="316067.Geob_3669"/>
<evidence type="ECO:0000313" key="4">
    <source>
        <dbReference type="Proteomes" id="UP000007721"/>
    </source>
</evidence>
<dbReference type="RefSeq" id="WP_012648735.1">
    <property type="nucleotide sequence ID" value="NC_011979.1"/>
</dbReference>
<proteinExistence type="predicted"/>
<keyword evidence="3" id="KW-0378">Hydrolase</keyword>
<dbReference type="OrthoDB" id="9782250at2"/>
<dbReference type="KEGG" id="geo:Geob_3669"/>
<keyword evidence="1" id="KW-1133">Transmembrane helix</keyword>
<evidence type="ECO:0000313" key="3">
    <source>
        <dbReference type="EMBL" id="ACM22009.1"/>
    </source>
</evidence>
<feature type="transmembrane region" description="Helical" evidence="1">
    <location>
        <begin position="145"/>
        <end position="164"/>
    </location>
</feature>
<keyword evidence="3" id="KW-0645">Protease</keyword>
<keyword evidence="1" id="KW-0812">Transmembrane</keyword>
<dbReference type="AlphaFoldDB" id="B9M6Y8"/>
<accession>B9M6Y8</accession>
<dbReference type="EMBL" id="CP001390">
    <property type="protein sequence ID" value="ACM22009.1"/>
    <property type="molecule type" value="Genomic_DNA"/>
</dbReference>
<feature type="transmembrane region" description="Helical" evidence="1">
    <location>
        <begin position="79"/>
        <end position="97"/>
    </location>
</feature>
<feature type="transmembrane region" description="Helical" evidence="1">
    <location>
        <begin position="40"/>
        <end position="59"/>
    </location>
</feature>
<evidence type="ECO:0000256" key="1">
    <source>
        <dbReference type="SAM" id="Phobius"/>
    </source>
</evidence>
<dbReference type="GO" id="GO:0006508">
    <property type="term" value="P:proteolysis"/>
    <property type="evidence" value="ECO:0007669"/>
    <property type="project" value="UniProtKB-KW"/>
</dbReference>
<reference evidence="3 4" key="1">
    <citation type="submission" date="2009-01" db="EMBL/GenBank/DDBJ databases">
        <title>Complete sequence of Geobacter sp. FRC-32.</title>
        <authorList>
            <consortium name="US DOE Joint Genome Institute"/>
            <person name="Lucas S."/>
            <person name="Copeland A."/>
            <person name="Lapidus A."/>
            <person name="Glavina del Rio T."/>
            <person name="Dalin E."/>
            <person name="Tice H."/>
            <person name="Bruce D."/>
            <person name="Goodwin L."/>
            <person name="Pitluck S."/>
            <person name="Saunders E."/>
            <person name="Brettin T."/>
            <person name="Detter J.C."/>
            <person name="Han C."/>
            <person name="Larimer F."/>
            <person name="Land M."/>
            <person name="Hauser L."/>
            <person name="Kyrpides N."/>
            <person name="Ovchinnikova G."/>
            <person name="Kostka J."/>
            <person name="Richardson P."/>
        </authorList>
    </citation>
    <scope>NUCLEOTIDE SEQUENCE [LARGE SCALE GENOMIC DNA]</scope>
    <source>
        <strain evidence="4">DSM 22248 / JCM 15807 / FRC-32</strain>
    </source>
</reference>
<keyword evidence="4" id="KW-1185">Reference proteome</keyword>
<gene>
    <name evidence="3" type="ordered locus">Geob_3669</name>
</gene>
<feature type="transmembrane region" description="Helical" evidence="1">
    <location>
        <begin position="109"/>
        <end position="133"/>
    </location>
</feature>
<name>B9M6Y8_GEODF</name>
<dbReference type="Pfam" id="PF02517">
    <property type="entry name" value="Rce1-like"/>
    <property type="match status" value="1"/>
</dbReference>
<dbReference type="GO" id="GO:0004175">
    <property type="term" value="F:endopeptidase activity"/>
    <property type="evidence" value="ECO:0007669"/>
    <property type="project" value="UniProtKB-ARBA"/>
</dbReference>
<feature type="transmembrane region" description="Helical" evidence="1">
    <location>
        <begin position="12"/>
        <end position="34"/>
    </location>
</feature>
<dbReference type="Proteomes" id="UP000007721">
    <property type="component" value="Chromosome"/>
</dbReference>
<keyword evidence="1" id="KW-0472">Membrane</keyword>